<evidence type="ECO:0000313" key="3">
    <source>
        <dbReference type="Proteomes" id="UP000032305"/>
    </source>
</evidence>
<keyword evidence="3" id="KW-1185">Reference proteome</keyword>
<gene>
    <name evidence="2" type="ORF">SP5_032_00340</name>
</gene>
<dbReference type="PANTHER" id="PTHR43032">
    <property type="entry name" value="PROTEIN-METHIONINE-SULFOXIDE REDUCTASE"/>
    <property type="match status" value="1"/>
</dbReference>
<name>A0A0A1W5H2_9SPHN</name>
<dbReference type="PROSITE" id="PS51257">
    <property type="entry name" value="PROKAR_LIPOPROTEIN"/>
    <property type="match status" value="1"/>
</dbReference>
<dbReference type="eggNOG" id="COG2041">
    <property type="taxonomic scope" value="Bacteria"/>
</dbReference>
<dbReference type="Gene3D" id="3.90.420.10">
    <property type="entry name" value="Oxidoreductase, molybdopterin-binding domain"/>
    <property type="match status" value="1"/>
</dbReference>
<dbReference type="SUPFAM" id="SSF56524">
    <property type="entry name" value="Oxidoreductase molybdopterin-binding domain"/>
    <property type="match status" value="1"/>
</dbReference>
<evidence type="ECO:0000313" key="2">
    <source>
        <dbReference type="EMBL" id="GAM00412.1"/>
    </source>
</evidence>
<dbReference type="PANTHER" id="PTHR43032:SF2">
    <property type="entry name" value="BLL0505 PROTEIN"/>
    <property type="match status" value="1"/>
</dbReference>
<reference evidence="2 3" key="1">
    <citation type="submission" date="2014-11" db="EMBL/GenBank/DDBJ databases">
        <title>Whole genome shotgun sequence of Sphingomonas parapaucimobilis NBRC 15100.</title>
        <authorList>
            <person name="Katano-Makiyama Y."/>
            <person name="Hosoyama A."/>
            <person name="Hashimoto M."/>
            <person name="Hosoyama Y."/>
            <person name="Noguchi M."/>
            <person name="Numata M."/>
            <person name="Tsuchikane K."/>
            <person name="Hirakata S."/>
            <person name="Uohara A."/>
            <person name="Shimodaira J."/>
            <person name="Ohji S."/>
            <person name="Ichikawa N."/>
            <person name="Kimura A."/>
            <person name="Yamazoe A."/>
            <person name="Fujita N."/>
        </authorList>
    </citation>
    <scope>NUCLEOTIDE SEQUENCE [LARGE SCALE GENOMIC DNA]</scope>
    <source>
        <strain evidence="2 3">NBRC 15100</strain>
    </source>
</reference>
<protein>
    <submittedName>
        <fullName evidence="2">Putative oxidoreductase</fullName>
    </submittedName>
</protein>
<proteinExistence type="predicted"/>
<dbReference type="InterPro" id="IPR000572">
    <property type="entry name" value="OxRdtase_Mopterin-bd_dom"/>
</dbReference>
<evidence type="ECO:0000259" key="1">
    <source>
        <dbReference type="Pfam" id="PF00174"/>
    </source>
</evidence>
<accession>A0A0A1W5H2</accession>
<organism evidence="2 3">
    <name type="scientific">Sphingomonas parapaucimobilis NBRC 15100</name>
    <dbReference type="NCBI Taxonomy" id="1219049"/>
    <lineage>
        <taxon>Bacteria</taxon>
        <taxon>Pseudomonadati</taxon>
        <taxon>Pseudomonadota</taxon>
        <taxon>Alphaproteobacteria</taxon>
        <taxon>Sphingomonadales</taxon>
        <taxon>Sphingomonadaceae</taxon>
        <taxon>Sphingomonas</taxon>
    </lineage>
</organism>
<dbReference type="AlphaFoldDB" id="A0A0A1W5H2"/>
<dbReference type="InterPro" id="IPR036374">
    <property type="entry name" value="OxRdtase_Mopterin-bd_sf"/>
</dbReference>
<dbReference type="EMBL" id="BBPI01000032">
    <property type="protein sequence ID" value="GAM00412.1"/>
    <property type="molecule type" value="Genomic_DNA"/>
</dbReference>
<dbReference type="RefSeq" id="WP_042485279.1">
    <property type="nucleotide sequence ID" value="NZ_BBPI01000032.1"/>
</dbReference>
<comment type="caution">
    <text evidence="2">The sequence shown here is derived from an EMBL/GenBank/DDBJ whole genome shotgun (WGS) entry which is preliminary data.</text>
</comment>
<dbReference type="OrthoDB" id="9795587at2"/>
<dbReference type="Proteomes" id="UP000032305">
    <property type="component" value="Unassembled WGS sequence"/>
</dbReference>
<dbReference type="Pfam" id="PF00174">
    <property type="entry name" value="Oxidored_molyb"/>
    <property type="match status" value="1"/>
</dbReference>
<sequence>MTARVIGRRTILTGGAGLLLAGCDQIIQQPTARKILFAGEDMQKGLQRALMDRGALAPEYRRDQMSPIFRTNGTRNPGTPEYAALAANRFEDWRLTVGGLVAKPLSLSLRQIGEFPARRQITRHDCVEGWSAIGEWMGPMLGNILKAADISTRARYIVFTCADLYGGQPYYESIDLIDAFHPQTILAWGMNGRMLDIGHGAPLRLRVERQLGYKHAKYLMRIDAVASLANIGLGKGGYWEDHVDYDWYAGI</sequence>
<feature type="domain" description="Oxidoreductase molybdopterin-binding" evidence="1">
    <location>
        <begin position="89"/>
        <end position="225"/>
    </location>
</feature>